<organism evidence="2 3">
    <name type="scientific">Tetrapisispora phaffii (strain ATCC 24235 / CBS 4417 / NBRC 1672 / NRRL Y-8282 / UCD 70-5)</name>
    <name type="common">Yeast</name>
    <name type="synonym">Fabospora phaffii</name>
    <dbReference type="NCBI Taxonomy" id="1071381"/>
    <lineage>
        <taxon>Eukaryota</taxon>
        <taxon>Fungi</taxon>
        <taxon>Dikarya</taxon>
        <taxon>Ascomycota</taxon>
        <taxon>Saccharomycotina</taxon>
        <taxon>Saccharomycetes</taxon>
        <taxon>Saccharomycetales</taxon>
        <taxon>Saccharomycetaceae</taxon>
        <taxon>Tetrapisispora</taxon>
    </lineage>
</organism>
<proteinExistence type="predicted"/>
<evidence type="ECO:0000256" key="1">
    <source>
        <dbReference type="SAM" id="SignalP"/>
    </source>
</evidence>
<keyword evidence="3" id="KW-1185">Reference proteome</keyword>
<dbReference type="Proteomes" id="UP000005666">
    <property type="component" value="Chromosome 16"/>
</dbReference>
<dbReference type="RefSeq" id="XP_003688713.1">
    <property type="nucleotide sequence ID" value="XM_003688665.1"/>
</dbReference>
<evidence type="ECO:0000313" key="2">
    <source>
        <dbReference type="EMBL" id="CCE66279.1"/>
    </source>
</evidence>
<evidence type="ECO:0000313" key="3">
    <source>
        <dbReference type="Proteomes" id="UP000005666"/>
    </source>
</evidence>
<dbReference type="OMA" id="YEILPCI"/>
<keyword evidence="1" id="KW-0732">Signal</keyword>
<dbReference type="OrthoDB" id="5405745at2759"/>
<dbReference type="PANTHER" id="PTHR39142:SF1">
    <property type="entry name" value="AEL197CP"/>
    <property type="match status" value="1"/>
</dbReference>
<dbReference type="PANTHER" id="PTHR39142">
    <property type="entry name" value="MID1P"/>
    <property type="match status" value="1"/>
</dbReference>
<name>G8C2A1_TETPH</name>
<dbReference type="STRING" id="1071381.G8C2A1"/>
<evidence type="ECO:0008006" key="4">
    <source>
        <dbReference type="Google" id="ProtNLM"/>
    </source>
</evidence>
<dbReference type="GO" id="GO:0015275">
    <property type="term" value="F:stretch-activated, monoatomic cation-selective, calcium channel activity"/>
    <property type="evidence" value="ECO:0007669"/>
    <property type="project" value="EnsemblFungi"/>
</dbReference>
<dbReference type="eggNOG" id="ENOG502QTEW">
    <property type="taxonomic scope" value="Eukaryota"/>
</dbReference>
<dbReference type="GO" id="GO:0005886">
    <property type="term" value="C:plasma membrane"/>
    <property type="evidence" value="ECO:0007669"/>
    <property type="project" value="EnsemblFungi"/>
</dbReference>
<gene>
    <name evidence="2" type="primary">TPHA0P01210</name>
    <name evidence="2" type="ordered locus">TPHA_0P01210</name>
</gene>
<dbReference type="HOGENOM" id="CLU_018731_1_0_1"/>
<dbReference type="GO" id="GO:0005783">
    <property type="term" value="C:endoplasmic reticulum"/>
    <property type="evidence" value="ECO:0007669"/>
    <property type="project" value="EnsemblFungi"/>
</dbReference>
<feature type="signal peptide" evidence="1">
    <location>
        <begin position="1"/>
        <end position="22"/>
    </location>
</feature>
<dbReference type="AlphaFoldDB" id="G8C2A1"/>
<sequence length="523" mass="58258">MMLLCFLGIYFAALLSICKVSGSDLSNILNSGGSENSTSLLDDWVPIHNSISAGETNYYSYSLGYDSWSSSFDFLFISGNLLNIPNTNGSVLRLYYSFSDTIFANLSDTVYEDFYDGYVSAMVSTFSDTATDLNTTYSTLYLALQVVDQETGVALVVNGDSNSDDTWDYQIAVSEKDLYYQWDRKTWIEVMDTDYNSVLLSIGQFVTATSAKSNSTSSDEEYVLYIYTPEEAEKITANRNCSISAVKNGPHIISSENVTESDVDLSLLDREDFQIFKLNVDAYTSNNHGQYYITGLNSSTSYVGFLTQTITGSNGSSDENSSGGLLYGNFTFSTKPDNTCSLVFGLNFCSGVAYSVPTPSELQGNKSAIVQIYDSIAESLYTNFTKALQIIPCDTELDARYSPLRTCDDCAASYLDWLCAVSIPRCTTTETPHFIYRNKNVNRNSYINEDIKPIRDYYEVLPCIDMCHSIVRDCPADFGFACPEPSNSNNLLFSSYNYYYEDFDYITCNFIGNYSSLIIPDAD</sequence>
<protein>
    <recommendedName>
        <fullName evidence="4">FZ domain-containing protein</fullName>
    </recommendedName>
</protein>
<dbReference type="EMBL" id="HE612871">
    <property type="protein sequence ID" value="CCE66279.1"/>
    <property type="molecule type" value="Genomic_DNA"/>
</dbReference>
<dbReference type="GeneID" id="11530907"/>
<dbReference type="InterPro" id="IPR024338">
    <property type="entry name" value="MID1/Yam8"/>
</dbReference>
<dbReference type="Pfam" id="PF12929">
    <property type="entry name" value="Mid1"/>
    <property type="match status" value="1"/>
</dbReference>
<feature type="chain" id="PRO_5003508809" description="FZ domain-containing protein" evidence="1">
    <location>
        <begin position="23"/>
        <end position="523"/>
    </location>
</feature>
<reference evidence="2 3" key="1">
    <citation type="journal article" date="2011" name="Proc. Natl. Acad. Sci. U.S.A.">
        <title>Evolutionary erosion of yeast sex chromosomes by mating-type switching accidents.</title>
        <authorList>
            <person name="Gordon J.L."/>
            <person name="Armisen D."/>
            <person name="Proux-Wera E."/>
            <person name="Oheigeartaigh S.S."/>
            <person name="Byrne K.P."/>
            <person name="Wolfe K.H."/>
        </authorList>
    </citation>
    <scope>NUCLEOTIDE SEQUENCE [LARGE SCALE GENOMIC DNA]</scope>
    <source>
        <strain evidence="3">ATCC 24235 / CBS 4417 / NBRC 1672 / NRRL Y-8282 / UCD 70-5</strain>
    </source>
</reference>
<dbReference type="KEGG" id="tpf:TPHA_0P01210"/>
<dbReference type="GO" id="GO:0098703">
    <property type="term" value="P:calcium ion import across plasma membrane"/>
    <property type="evidence" value="ECO:0007669"/>
    <property type="project" value="InterPro"/>
</dbReference>
<accession>G8C2A1</accession>